<comment type="caution">
    <text evidence="1">The sequence shown here is derived from an EMBL/GenBank/DDBJ whole genome shotgun (WGS) entry which is preliminary data.</text>
</comment>
<dbReference type="VEuPathDB" id="FungiDB:A1O9_11379"/>
<keyword evidence="2" id="KW-1185">Reference proteome</keyword>
<dbReference type="OrthoDB" id="2588159at2759"/>
<protein>
    <submittedName>
        <fullName evidence="1">Uncharacterized protein</fullName>
    </submittedName>
</protein>
<dbReference type="Proteomes" id="UP000027920">
    <property type="component" value="Unassembled WGS sequence"/>
</dbReference>
<reference evidence="1 2" key="1">
    <citation type="submission" date="2013-03" db="EMBL/GenBank/DDBJ databases">
        <title>The Genome Sequence of Exophiala aquamarina CBS 119918.</title>
        <authorList>
            <consortium name="The Broad Institute Genomics Platform"/>
            <person name="Cuomo C."/>
            <person name="de Hoog S."/>
            <person name="Gorbushina A."/>
            <person name="Walker B."/>
            <person name="Young S.K."/>
            <person name="Zeng Q."/>
            <person name="Gargeya S."/>
            <person name="Fitzgerald M."/>
            <person name="Haas B."/>
            <person name="Abouelleil A."/>
            <person name="Allen A.W."/>
            <person name="Alvarado L."/>
            <person name="Arachchi H.M."/>
            <person name="Berlin A.M."/>
            <person name="Chapman S.B."/>
            <person name="Gainer-Dewar J."/>
            <person name="Goldberg J."/>
            <person name="Griggs A."/>
            <person name="Gujja S."/>
            <person name="Hansen M."/>
            <person name="Howarth C."/>
            <person name="Imamovic A."/>
            <person name="Ireland A."/>
            <person name="Larimer J."/>
            <person name="McCowan C."/>
            <person name="Murphy C."/>
            <person name="Pearson M."/>
            <person name="Poon T.W."/>
            <person name="Priest M."/>
            <person name="Roberts A."/>
            <person name="Saif S."/>
            <person name="Shea T."/>
            <person name="Sisk P."/>
            <person name="Sykes S."/>
            <person name="Wortman J."/>
            <person name="Nusbaum C."/>
            <person name="Birren B."/>
        </authorList>
    </citation>
    <scope>NUCLEOTIDE SEQUENCE [LARGE SCALE GENOMIC DNA]</scope>
    <source>
        <strain evidence="1 2">CBS 119918</strain>
    </source>
</reference>
<dbReference type="GeneID" id="25286278"/>
<evidence type="ECO:0000313" key="2">
    <source>
        <dbReference type="Proteomes" id="UP000027920"/>
    </source>
</evidence>
<dbReference type="EMBL" id="AMGV01000017">
    <property type="protein sequence ID" value="KEF52537.1"/>
    <property type="molecule type" value="Genomic_DNA"/>
</dbReference>
<name>A0A072NYP5_9EURO</name>
<organism evidence="1 2">
    <name type="scientific">Exophiala aquamarina CBS 119918</name>
    <dbReference type="NCBI Taxonomy" id="1182545"/>
    <lineage>
        <taxon>Eukaryota</taxon>
        <taxon>Fungi</taxon>
        <taxon>Dikarya</taxon>
        <taxon>Ascomycota</taxon>
        <taxon>Pezizomycotina</taxon>
        <taxon>Eurotiomycetes</taxon>
        <taxon>Chaetothyriomycetidae</taxon>
        <taxon>Chaetothyriales</taxon>
        <taxon>Herpotrichiellaceae</taxon>
        <taxon>Exophiala</taxon>
    </lineage>
</organism>
<dbReference type="RefSeq" id="XP_013255127.1">
    <property type="nucleotide sequence ID" value="XM_013399673.1"/>
</dbReference>
<accession>A0A072NYP5</accession>
<evidence type="ECO:0000313" key="1">
    <source>
        <dbReference type="EMBL" id="KEF52537.1"/>
    </source>
</evidence>
<proteinExistence type="predicted"/>
<dbReference type="PANTHER" id="PTHR36848:SF2">
    <property type="entry name" value="SECRETED PROTEIN"/>
    <property type="match status" value="1"/>
</dbReference>
<dbReference type="InterPro" id="IPR053161">
    <property type="entry name" value="Ulvan_degrading_GH"/>
</dbReference>
<sequence length="1029" mass="113630">MPRPLLTLRRFPDASVSSEILRGDIDSIAAIGGGGVTVVPHYIFGLPIDGIEPPTDWAMYGYGTPAFNNIFREILKVGQENKVQIDSGLGASQGQGIPAPVESIGLAVQLLAGNVTLQPGESFEGHVPPPSELPQEVSEGEAYQHAMESFGNPNLAATIAVQIVNSAMDGPEPVYYIDEDTIVDLSDQVEEGQLSLTAPDSESEWRLLTFWEGYTNQRSIKGGINATNFLGNGSWVVDHFSKAGAQLMTNFVDEYVLNDSEVRDLVKSLKSKGFEDSIEILSSMWWTPGFLDRFERAKGYSLVRYLPLIFVAHNQFRQSHSTYHEEYIYGPYSAQNISLYNLDYLDVLTSCYGEYLQALTDWSRGVGMEYSAQTAYNIPVDMSASIPHVDLPQTETLAFLDVVDKYKEFTGPAHVANAKIISTELGATMVTYTQMLSSLIWQAKRSWAAGVNDIVIHGAQYSGDYVDTTWPGFQGLFLIATENWGPLQPAWQHFSDITDFFGRNNMVLQQGISKVDLAFYLHKPTFIQGQENYGMSQLLEKGYTHEYLGPSNFDLPLAEVSDNTLAPEGPGYKALVLYDQTGISSAAASRLLSYAKSGLPIFFVGQPPQNAISAVETEQIKVSELMDEVLSIKLDNVHQLDTFQDLLNALEDQEIEPRVKLDCPNNNVYTVWRSDADSSNEYVYIYNDDSQSVSCSFTFRSILTKPTTYILNAWTGETTLLLNSTKEETSTLTTTLKMAANETTLLAFTEQRISPPAVQVSNNVYFTKVIVEGSDIRLSAAFSQPGEVATEDSVISHNSSVAPPTALEEWDLTISAWHGPSPDDEDAMQVRTHVTEYHFDSTQLLRWSELNASLAHSSGIGTYRTNFTCPQSLGSLADGGRPGAFLSLPPIEHTLRGSINGQPLPAFDSIQPLADLTPHLRCGGNDDNTNELAVIISTPLLNAVKHELSTAIFIGMTLEMIDERYHDLDWMPHGLLGPVEIKWVIWKEATVASIPRISRATSVSTKLRISKKRITLCTFMAAVSIMMPW</sequence>
<gene>
    <name evidence="1" type="ORF">A1O9_11379</name>
</gene>
<dbReference type="HOGENOM" id="CLU_003772_0_0_1"/>
<dbReference type="STRING" id="1182545.A0A072NYP5"/>
<dbReference type="AlphaFoldDB" id="A0A072NYP5"/>
<dbReference type="PANTHER" id="PTHR36848">
    <property type="entry name" value="DNA-BINDING PROTEIN (PUTATIVE SECRETED PROTEIN)-RELATED"/>
    <property type="match status" value="1"/>
</dbReference>
<dbReference type="Pfam" id="PF17132">
    <property type="entry name" value="Glyco_hydro_106"/>
    <property type="match status" value="1"/>
</dbReference>